<feature type="domain" description="Peptidase S74" evidence="2">
    <location>
        <begin position="1841"/>
        <end position="1936"/>
    </location>
</feature>
<feature type="coiled-coil region" evidence="1">
    <location>
        <begin position="1453"/>
        <end position="1480"/>
    </location>
</feature>
<comment type="caution">
    <text evidence="3">The sequence shown here is derived from an EMBL/GenBank/DDBJ whole genome shotgun (WGS) entry which is preliminary data.</text>
</comment>
<accession>A0A974KZ01</accession>
<dbReference type="InterPro" id="IPR030392">
    <property type="entry name" value="S74_ICA"/>
</dbReference>
<evidence type="ECO:0000313" key="3">
    <source>
        <dbReference type="EMBL" id="PTK30845.1"/>
    </source>
</evidence>
<dbReference type="InterPro" id="IPR007119">
    <property type="entry name" value="Phage_tail_spike_N"/>
</dbReference>
<reference evidence="3 4" key="1">
    <citation type="journal article" date="2016" name="Front. Microbiol.">
        <title>Comprehensive Phylogenetic Analysis of Bovine Non-aureus Staphylococci Species Based on Whole-Genome Sequencing.</title>
        <authorList>
            <person name="Naushad S."/>
            <person name="Barkema H.W."/>
            <person name="Luby C."/>
            <person name="Condas L.A."/>
            <person name="Nobrega D.B."/>
            <person name="Carson D.A."/>
            <person name="De Buck J."/>
        </authorList>
    </citation>
    <scope>NUCLEOTIDE SEQUENCE [LARGE SCALE GENOMIC DNA]</scope>
    <source>
        <strain evidence="3 4">SNUC 5336</strain>
    </source>
</reference>
<feature type="coiled-coil region" evidence="1">
    <location>
        <begin position="1915"/>
        <end position="1942"/>
    </location>
</feature>
<evidence type="ECO:0000256" key="1">
    <source>
        <dbReference type="SAM" id="Coils"/>
    </source>
</evidence>
<feature type="coiled-coil region" evidence="1">
    <location>
        <begin position="1283"/>
        <end position="1310"/>
    </location>
</feature>
<feature type="coiled-coil region" evidence="1">
    <location>
        <begin position="812"/>
        <end position="953"/>
    </location>
</feature>
<dbReference type="Proteomes" id="UP000241540">
    <property type="component" value="Unassembled WGS sequence"/>
</dbReference>
<evidence type="ECO:0000313" key="4">
    <source>
        <dbReference type="Proteomes" id="UP000241540"/>
    </source>
</evidence>
<organism evidence="3 4">
    <name type="scientific">Staphylococcus hominis</name>
    <dbReference type="NCBI Taxonomy" id="1290"/>
    <lineage>
        <taxon>Bacteria</taxon>
        <taxon>Bacillati</taxon>
        <taxon>Bacillota</taxon>
        <taxon>Bacilli</taxon>
        <taxon>Bacillales</taxon>
        <taxon>Staphylococcaceae</taxon>
        <taxon>Staphylococcus</taxon>
    </lineage>
</organism>
<dbReference type="EMBL" id="PZHX01000010">
    <property type="protein sequence ID" value="PTK30845.1"/>
    <property type="molecule type" value="Genomic_DNA"/>
</dbReference>
<proteinExistence type="predicted"/>
<evidence type="ECO:0000259" key="2">
    <source>
        <dbReference type="PROSITE" id="PS51688"/>
    </source>
</evidence>
<dbReference type="NCBIfam" id="TIGR01665">
    <property type="entry name" value="put_anti_recept"/>
    <property type="match status" value="1"/>
</dbReference>
<keyword evidence="1" id="KW-0175">Coiled coil</keyword>
<name>A0A974KZ01_STAHO</name>
<gene>
    <name evidence="3" type="ORF">BUZ51_06345</name>
</gene>
<dbReference type="PROSITE" id="PS51688">
    <property type="entry name" value="ICA"/>
    <property type="match status" value="1"/>
</dbReference>
<sequence>MTRNVQEMVETLDFTVLSERADNLRERNRVIAQDYNGVYREFIITHVEDDNLEGTTDVKCNASYLEDLATAKPLEPQTFEKMSTTQALLKTLADTGWEVSDETEYGGMRSKSWTSYNNPYQVIGMLETAYDMIADFYIELGSHTVEHRYVSLKHPNSLFKGKEIVKGKDLTGLTRTVDTSEVRTALIALGPEDEKGNRISTIVKDDDAHEQFGLPGRYLWDIYEPESEDTGMTLERLTTLAKTELNKRKQMSVSYEISALDIHKYYDDVQVELRDKVRVKDRDFNPPLYVEAEVLAFTYNLILDDTTFTFGNVVEFEEDTLRQEFTRRLDEIRKKLQDDISNVNTIVNDAVEGQLEYFEPKIIKSDEAPEKPVEDMLWYDTSDPNVAVLRRYVNGEWRNETAKDVEQLGGMTREKVLYNSLTNTFANLNIQHSKLLDEVYKLLNNEYLVDDELRLQLNNATDNVINVYNNIETNLDSMTPETATIGKLIDTQALFVRYRERLQDLYKAMRNAQIAADDRLKLLQSQYTDKKFNDAMNKIAETLPNGRWDSENQRLYADIPNRTDVDNVRQALQEYTDGQISDLNSVLGKEIDSKINTTKSEISANISSVERKIDGIEVGGRNLLPSYSEKYEGVINPVITNTKEFDAKLWARSIYSDTFINSILEVGQEYTLSYDIEILEVSDLKEYVLNVGLILYDWNTKKSIARAYKKLPREVGYKERQTITFTYEEGTYNILAYTNILSTDGTAKGPQFDNDLIKFSNLKLEKGNIATDWTPAPEDLQNEIVVKSQEISKAQADAAETRAQAYADSKITNEEQARIRQADANVELLQQQQKSLKNEMAAYTDNLINEEERARMDADAAKEEALKAEINLAQTQANAYADNKITAEEERAIADAESKLEIAKQDAQTKADAAQEAAKSYALTQAQTAQTQAEAAAKAYAKAQDELKQTETKAYADGIVSDEEKRAIADAIAKRDEAKLYADQKAQEAQEAANQNTINQLKPITTRVTTNEANITELDNQISLMAKSDDVAQKLRNVDERLTPLETTVKSNKATLDILPTQIESKVSKQDYTLDKDNIVQRLNNADSDRIQLANKIEDRVTITEYNNGIDSIKSTNRNYLQSYYSTTQNSISGITKGPYNVTLNKSQRINFYFYDRNNGGNSSLKQDTDYILKIHESSPDIKIGVFYKKGSNIIVSYTTDKVIRFNTSNRADILIVAISQSDEQYIGKISLYEGTKELDWTPAPEDIELLGSIAEANAKAYTDAQDNLRETNIKAYADGIVSDEEKRAIQDAENKLKEAKSHADKTAEIVQQTAQNYTNNEINNLDIGSENLILNSESRSDFSNSNTYSLTRFYLSKQLEIGKHYTFACNFITTDERQSGQTSVYPYNPNGKRDTVDIKDGKIIYTFTARSESTEFLVYKDIAGQSNVDLNVTIEKAILVEGDKVTGWMPANEDVKKDIQQAETNAKNYTDEYKRSNDVAMTKLETSITQNGDKIALKVDEQKFNASRKTLSQVISEISATTKGINLSYDENGNIQSYTMDRNGIKVDGSKIDINQGDVVIQNGVTTIKDAYIDKLFSKNATIQYLNSIDITAKRLQAVDNGANVNIENGSITMTRADKTKLNLGINGISMYNSNGSKRFSIDERLVTSAAIGTSNANVYLGTGSNYEARIVDVSGLPSDGYVDSYRYRPLRASGFYGNFWNINTADTLGDPVNLYARPVSGGELRVVLNGQRSNYQNFRADGIYGNWFDVNQLQGSSSNLFIRPLRDGELRVTESGSTSKYRPVRASHFMLEGEGIGDNTPNNSYMGTNGEWRFTDNNFYNGSNTVYKNIRFAKWYAVSSQKFKYDIKPWNYSVLDAFRNDLQLYSYKHKSEQNDNYIRNHHGVIIEREMPIEWRHGDGIDGNEITFWNTKAIQEIIAIVDEQKGKINELEEEVKWLKTKI</sequence>
<protein>
    <recommendedName>
        <fullName evidence="2">Peptidase S74 domain-containing protein</fullName>
    </recommendedName>
</protein>